<dbReference type="Gene3D" id="3.20.20.80">
    <property type="entry name" value="Glycosidases"/>
    <property type="match status" value="1"/>
</dbReference>
<dbReference type="Proteomes" id="UP000193926">
    <property type="component" value="Unassembled WGS sequence"/>
</dbReference>
<evidence type="ECO:0000256" key="6">
    <source>
        <dbReference type="ARBA" id="ARBA00022679"/>
    </source>
</evidence>
<gene>
    <name evidence="11" type="ORF">MGEO_00370</name>
</gene>
<protein>
    <recommendedName>
        <fullName evidence="4 10">4-alpha-glucanotransferase</fullName>
        <ecNumber evidence="3 10">2.4.1.25</ecNumber>
    </recommendedName>
    <alternativeName>
        <fullName evidence="8 10">Amylomaltase</fullName>
    </alternativeName>
    <alternativeName>
        <fullName evidence="9 10">Disproportionating enzyme</fullName>
    </alternativeName>
</protein>
<keyword evidence="6 10" id="KW-0808">Transferase</keyword>
<comment type="catalytic activity">
    <reaction evidence="1 10">
        <text>Transfers a segment of a (1-&gt;4)-alpha-D-glucan to a new position in an acceptor, which may be glucose or a (1-&gt;4)-alpha-D-glucan.</text>
        <dbReference type="EC" id="2.4.1.25"/>
    </reaction>
</comment>
<dbReference type="STRING" id="1123756.MGEO_00370"/>
<dbReference type="EC" id="2.4.1.25" evidence="3 10"/>
<sequence length="658" mass="70931">MSSADDNLRALAQAQGVYLDFFDLHGVRHEASPDTLRALLKALGTDADSPAMVSEALAARSAQAGMGEIIAFAGDPIHVPVARTCDWALMDEAGAVVSEGRATGAVDLPRLGVGYYTLHLNGASDSETFVMVRPHRAPELATQSRADRCWGTTGALYGLRSASNGGLGNYADLGAVAATFGRAGAQFLGVNPLHALGWAMDEIISPYSPSHRGMFNIDHIAVESGLGPSPEADLIDYSSFRERHRAALEAQFKTRDTAAFAAWCKTCSDETRQFAEFEAISETHGHDFRTWPAALQTPGAEARKAAGKRAEFHLWLQYLADTQIDAAQAQATQSGMALGLYLDLAVGPRPDGAEVWMNADTIAKGVTIGAPPDHLSPEGQSWALAAHAPGPLARARYAPLRSMLRRLMAKCGVLRIDHALGLLRSFWLPDDGSPGGYITQPLDSLLAVITIEAHRAGCLVVGEDLGLVPDGFRKAMNDAGLYSYAVWQFEANHLGEILPADTLPPYSLACFGTHDTPTLSGFWHGTDVEWWQRVGWLSSGDRAARHSHRAKQRASLRDVCAIPSTARIGEIADTIHRGLAQSPAALVSMQMDDVFGELEAQNLPGTINEHPNWRRRLSVPIEAMEQSSALRHISDVMRATRGASPHKEDTDHPEEEPA</sequence>
<proteinExistence type="inferred from homology"/>
<evidence type="ECO:0000256" key="1">
    <source>
        <dbReference type="ARBA" id="ARBA00000439"/>
    </source>
</evidence>
<dbReference type="NCBIfam" id="TIGR00217">
    <property type="entry name" value="malQ"/>
    <property type="match status" value="1"/>
</dbReference>
<dbReference type="PANTHER" id="PTHR32438:SF5">
    <property type="entry name" value="4-ALPHA-GLUCANOTRANSFERASE DPE1, CHLOROPLASTIC_AMYLOPLASTIC"/>
    <property type="match status" value="1"/>
</dbReference>
<dbReference type="AlphaFoldDB" id="A0A1X4NQ59"/>
<evidence type="ECO:0000256" key="10">
    <source>
        <dbReference type="RuleBase" id="RU361207"/>
    </source>
</evidence>
<organism evidence="11 12">
    <name type="scientific">Marivita geojedonensis</name>
    <dbReference type="NCBI Taxonomy" id="1123756"/>
    <lineage>
        <taxon>Bacteria</taxon>
        <taxon>Pseudomonadati</taxon>
        <taxon>Pseudomonadota</taxon>
        <taxon>Alphaproteobacteria</taxon>
        <taxon>Rhodobacterales</taxon>
        <taxon>Roseobacteraceae</taxon>
        <taxon>Marivita</taxon>
    </lineage>
</organism>
<keyword evidence="5 10" id="KW-0328">Glycosyltransferase</keyword>
<dbReference type="PANTHER" id="PTHR32438">
    <property type="entry name" value="4-ALPHA-GLUCANOTRANSFERASE DPE1, CHLOROPLASTIC/AMYLOPLASTIC"/>
    <property type="match status" value="1"/>
</dbReference>
<keyword evidence="12" id="KW-1185">Reference proteome</keyword>
<dbReference type="GO" id="GO:0004134">
    <property type="term" value="F:4-alpha-glucanotransferase activity"/>
    <property type="evidence" value="ECO:0007669"/>
    <property type="project" value="UniProtKB-EC"/>
</dbReference>
<dbReference type="EMBL" id="JFKC01000001">
    <property type="protein sequence ID" value="OSQ53067.1"/>
    <property type="molecule type" value="Genomic_DNA"/>
</dbReference>
<evidence type="ECO:0000256" key="5">
    <source>
        <dbReference type="ARBA" id="ARBA00022676"/>
    </source>
</evidence>
<dbReference type="InterPro" id="IPR017853">
    <property type="entry name" value="GH"/>
</dbReference>
<evidence type="ECO:0000256" key="9">
    <source>
        <dbReference type="ARBA" id="ARBA00031501"/>
    </source>
</evidence>
<evidence type="ECO:0000256" key="8">
    <source>
        <dbReference type="ARBA" id="ARBA00031423"/>
    </source>
</evidence>
<evidence type="ECO:0000256" key="4">
    <source>
        <dbReference type="ARBA" id="ARBA00020295"/>
    </source>
</evidence>
<dbReference type="InterPro" id="IPR003385">
    <property type="entry name" value="Glyco_hydro_77"/>
</dbReference>
<comment type="similarity">
    <text evidence="2 10">Belongs to the disproportionating enzyme family.</text>
</comment>
<evidence type="ECO:0000256" key="3">
    <source>
        <dbReference type="ARBA" id="ARBA00012560"/>
    </source>
</evidence>
<dbReference type="GO" id="GO:0005975">
    <property type="term" value="P:carbohydrate metabolic process"/>
    <property type="evidence" value="ECO:0007669"/>
    <property type="project" value="InterPro"/>
</dbReference>
<comment type="caution">
    <text evidence="11">The sequence shown here is derived from an EMBL/GenBank/DDBJ whole genome shotgun (WGS) entry which is preliminary data.</text>
</comment>
<evidence type="ECO:0000313" key="11">
    <source>
        <dbReference type="EMBL" id="OSQ53067.1"/>
    </source>
</evidence>
<dbReference type="Pfam" id="PF02446">
    <property type="entry name" value="Glyco_hydro_77"/>
    <property type="match status" value="1"/>
</dbReference>
<dbReference type="OrthoDB" id="9763489at2"/>
<accession>A0A1X4NQ59</accession>
<evidence type="ECO:0000256" key="2">
    <source>
        <dbReference type="ARBA" id="ARBA00005684"/>
    </source>
</evidence>
<name>A0A1X4NQ59_9RHOB</name>
<dbReference type="RefSeq" id="WP_085634718.1">
    <property type="nucleotide sequence ID" value="NZ_JFKC01000001.1"/>
</dbReference>
<keyword evidence="7 10" id="KW-0119">Carbohydrate metabolism</keyword>
<dbReference type="SUPFAM" id="SSF51445">
    <property type="entry name" value="(Trans)glycosidases"/>
    <property type="match status" value="1"/>
</dbReference>
<evidence type="ECO:0000313" key="12">
    <source>
        <dbReference type="Proteomes" id="UP000193926"/>
    </source>
</evidence>
<reference evidence="11 12" key="1">
    <citation type="submission" date="2014-03" db="EMBL/GenBank/DDBJ databases">
        <title>The draft genome sequence of Marivita geojedonensis KCTC 23882.</title>
        <authorList>
            <person name="Lai Q."/>
            <person name="Shao Z."/>
        </authorList>
    </citation>
    <scope>NUCLEOTIDE SEQUENCE [LARGE SCALE GENOMIC DNA]</scope>
    <source>
        <strain evidence="11 12">DPG-138</strain>
    </source>
</reference>
<evidence type="ECO:0000256" key="7">
    <source>
        <dbReference type="ARBA" id="ARBA00023277"/>
    </source>
</evidence>